<keyword evidence="8" id="KW-1185">Reference proteome</keyword>
<dbReference type="InterPro" id="IPR001851">
    <property type="entry name" value="ABC_transp_permease"/>
</dbReference>
<feature type="transmembrane region" description="Helical" evidence="6">
    <location>
        <begin position="86"/>
        <end position="110"/>
    </location>
</feature>
<protein>
    <recommendedName>
        <fullName evidence="9">ABC transporter permease</fullName>
    </recommendedName>
</protein>
<dbReference type="PANTHER" id="PTHR30482">
    <property type="entry name" value="HIGH-AFFINITY BRANCHED-CHAIN AMINO ACID TRANSPORT SYSTEM PERMEASE"/>
    <property type="match status" value="1"/>
</dbReference>
<dbReference type="GO" id="GO:0015658">
    <property type="term" value="F:branched-chain amino acid transmembrane transporter activity"/>
    <property type="evidence" value="ECO:0007669"/>
    <property type="project" value="InterPro"/>
</dbReference>
<dbReference type="EMBL" id="LUUB01000030">
    <property type="protein sequence ID" value="OAF14290.1"/>
    <property type="molecule type" value="Genomic_DNA"/>
</dbReference>
<evidence type="ECO:0000256" key="5">
    <source>
        <dbReference type="ARBA" id="ARBA00023136"/>
    </source>
</evidence>
<evidence type="ECO:0000256" key="2">
    <source>
        <dbReference type="ARBA" id="ARBA00022475"/>
    </source>
</evidence>
<evidence type="ECO:0000256" key="3">
    <source>
        <dbReference type="ARBA" id="ARBA00022692"/>
    </source>
</evidence>
<dbReference type="Proteomes" id="UP000076959">
    <property type="component" value="Unassembled WGS sequence"/>
</dbReference>
<dbReference type="Pfam" id="PF02653">
    <property type="entry name" value="BPD_transp_2"/>
    <property type="match status" value="1"/>
</dbReference>
<name>A0A176Z1K6_9BRAD</name>
<feature type="transmembrane region" description="Helical" evidence="6">
    <location>
        <begin position="262"/>
        <end position="287"/>
    </location>
</feature>
<accession>A0A176Z1K6</accession>
<evidence type="ECO:0000256" key="6">
    <source>
        <dbReference type="SAM" id="Phobius"/>
    </source>
</evidence>
<feature type="transmembrane region" description="Helical" evidence="6">
    <location>
        <begin position="299"/>
        <end position="326"/>
    </location>
</feature>
<keyword evidence="5 6" id="KW-0472">Membrane</keyword>
<feature type="transmembrane region" description="Helical" evidence="6">
    <location>
        <begin position="61"/>
        <end position="80"/>
    </location>
</feature>
<evidence type="ECO:0000313" key="7">
    <source>
        <dbReference type="EMBL" id="OAF14290.1"/>
    </source>
</evidence>
<evidence type="ECO:0000256" key="4">
    <source>
        <dbReference type="ARBA" id="ARBA00022989"/>
    </source>
</evidence>
<proteinExistence type="predicted"/>
<reference evidence="7 8" key="1">
    <citation type="submission" date="2016-03" db="EMBL/GenBank/DDBJ databases">
        <title>Draft Genome Sequence of the Strain BR 10245 (Bradyrhizobium sp.) isolated from nodules of Centrolobium paraense.</title>
        <authorList>
            <person name="Simoes-Araujo J.L.Sr."/>
            <person name="Barauna A.C."/>
            <person name="Silva K."/>
            <person name="Zilli J.E."/>
        </authorList>
    </citation>
    <scope>NUCLEOTIDE SEQUENCE [LARGE SCALE GENOMIC DNA]</scope>
    <source>
        <strain evidence="7 8">BR 10245</strain>
    </source>
</reference>
<keyword evidence="2" id="KW-1003">Cell membrane</keyword>
<dbReference type="AlphaFoldDB" id="A0A176Z1K6"/>
<comment type="caution">
    <text evidence="7">The sequence shown here is derived from an EMBL/GenBank/DDBJ whole genome shotgun (WGS) entry which is preliminary data.</text>
</comment>
<dbReference type="STRING" id="1505087.AYJ54_42800"/>
<feature type="transmembrane region" description="Helical" evidence="6">
    <location>
        <begin position="117"/>
        <end position="139"/>
    </location>
</feature>
<dbReference type="InterPro" id="IPR043428">
    <property type="entry name" value="LivM-like"/>
</dbReference>
<keyword evidence="3 6" id="KW-0812">Transmembrane</keyword>
<comment type="subcellular location">
    <subcellularLocation>
        <location evidence="1">Cell membrane</location>
        <topology evidence="1">Multi-pass membrane protein</topology>
    </subcellularLocation>
</comment>
<gene>
    <name evidence="7" type="ORF">AYJ54_42800</name>
</gene>
<sequence length="333" mass="36182">MTMAATGTSIWRTTIDSALVLVILAILPQVVDPYQTVLLTYGLIMAIAALGFNLLLGYTGLLSFGHSAYFGAGAYLVAFITRDLGAHSMELCIVGGMLGTLIIAAIFGFVCVRHTRIFFGILTLALSQVLWSLAFKFFWVTGGTDGIRVPYASLTLLGGLVDFKGGGSFQRFIYAYYYYVLALFAVSTTIMWVIAHSPFGKALQAIRDNETRARFVGISVRRYRWIAFMISGIFTGLAGILWVPLNGLTTPDILYWPFSGEIVFMSVLGGFRSFTGPIVGAMAFNYLKTYAIASTEYWQLLLGVVLVILVMALPAGIVGTAAQLAAKRGRSTK</sequence>
<feature type="transmembrane region" description="Helical" evidence="6">
    <location>
        <begin position="12"/>
        <end position="31"/>
    </location>
</feature>
<feature type="transmembrane region" description="Helical" evidence="6">
    <location>
        <begin position="176"/>
        <end position="195"/>
    </location>
</feature>
<dbReference type="GO" id="GO:0005886">
    <property type="term" value="C:plasma membrane"/>
    <property type="evidence" value="ECO:0007669"/>
    <property type="project" value="UniProtKB-SubCell"/>
</dbReference>
<organism evidence="7 8">
    <name type="scientific">Bradyrhizobium centrolobii</name>
    <dbReference type="NCBI Taxonomy" id="1505087"/>
    <lineage>
        <taxon>Bacteria</taxon>
        <taxon>Pseudomonadati</taxon>
        <taxon>Pseudomonadota</taxon>
        <taxon>Alphaproteobacteria</taxon>
        <taxon>Hyphomicrobiales</taxon>
        <taxon>Nitrobacteraceae</taxon>
        <taxon>Bradyrhizobium</taxon>
    </lineage>
</organism>
<dbReference type="PANTHER" id="PTHR30482:SF17">
    <property type="entry name" value="ABC TRANSPORTER ATP-BINDING PROTEIN"/>
    <property type="match status" value="1"/>
</dbReference>
<evidence type="ECO:0000256" key="1">
    <source>
        <dbReference type="ARBA" id="ARBA00004651"/>
    </source>
</evidence>
<evidence type="ECO:0008006" key="9">
    <source>
        <dbReference type="Google" id="ProtNLM"/>
    </source>
</evidence>
<dbReference type="CDD" id="cd06581">
    <property type="entry name" value="TM_PBP1_LivM_like"/>
    <property type="match status" value="1"/>
</dbReference>
<evidence type="ECO:0000313" key="8">
    <source>
        <dbReference type="Proteomes" id="UP000076959"/>
    </source>
</evidence>
<feature type="transmembrane region" description="Helical" evidence="6">
    <location>
        <begin position="37"/>
        <end position="56"/>
    </location>
</feature>
<keyword evidence="4 6" id="KW-1133">Transmembrane helix</keyword>
<feature type="transmembrane region" description="Helical" evidence="6">
    <location>
        <begin position="223"/>
        <end position="242"/>
    </location>
</feature>